<feature type="signal peptide" evidence="1">
    <location>
        <begin position="1"/>
        <end position="28"/>
    </location>
</feature>
<name>I5BS78_9BACT</name>
<sequence length="135" mass="14611">MINRTKTSILSLAAAALCAFSMPFQTQAQELTYSDRFYISVSGGVAFGVTNGDQGGNFVGSATPENLLSNNRGTLGSGVPLNLRLGMFVTDQISLDLGVQYFSGFRQDVQMIDLPPYSRPLMHRRLQSSSVLTLP</sequence>
<dbReference type="EMBL" id="AJYA01000086">
    <property type="protein sequence ID" value="EIM72430.1"/>
    <property type="molecule type" value="Genomic_DNA"/>
</dbReference>
<organism evidence="2 3">
    <name type="scientific">Nitritalea halalkaliphila LW7</name>
    <dbReference type="NCBI Taxonomy" id="1189621"/>
    <lineage>
        <taxon>Bacteria</taxon>
        <taxon>Pseudomonadati</taxon>
        <taxon>Bacteroidota</taxon>
        <taxon>Cytophagia</taxon>
        <taxon>Cytophagales</taxon>
        <taxon>Cyclobacteriaceae</taxon>
        <taxon>Nitritalea</taxon>
    </lineage>
</organism>
<feature type="chain" id="PRO_5003700028" description="Outer membrane protein beta-barrel domain-containing protein" evidence="1">
    <location>
        <begin position="29"/>
        <end position="135"/>
    </location>
</feature>
<keyword evidence="3" id="KW-1185">Reference proteome</keyword>
<evidence type="ECO:0000256" key="1">
    <source>
        <dbReference type="SAM" id="SignalP"/>
    </source>
</evidence>
<dbReference type="Proteomes" id="UP000005551">
    <property type="component" value="Unassembled WGS sequence"/>
</dbReference>
<evidence type="ECO:0000313" key="2">
    <source>
        <dbReference type="EMBL" id="EIM72430.1"/>
    </source>
</evidence>
<accession>I5BS78</accession>
<protein>
    <recommendedName>
        <fullName evidence="4">Outer membrane protein beta-barrel domain-containing protein</fullName>
    </recommendedName>
</protein>
<gene>
    <name evidence="2" type="ORF">A3SI_19746</name>
</gene>
<dbReference type="RefSeq" id="WP_009057606.1">
    <property type="nucleotide sequence ID" value="NZ_AJYA01000086.1"/>
</dbReference>
<dbReference type="AlphaFoldDB" id="I5BS78"/>
<comment type="caution">
    <text evidence="2">The sequence shown here is derived from an EMBL/GenBank/DDBJ whole genome shotgun (WGS) entry which is preliminary data.</text>
</comment>
<reference evidence="2 3" key="1">
    <citation type="submission" date="2012-05" db="EMBL/GenBank/DDBJ databases">
        <title>Genome sequence of Nitritalea halalkaliphila LW7.</title>
        <authorList>
            <person name="Jangir P.K."/>
            <person name="Singh A."/>
            <person name="Shivaji S."/>
            <person name="Sharma R."/>
        </authorList>
    </citation>
    <scope>NUCLEOTIDE SEQUENCE [LARGE SCALE GENOMIC DNA]</scope>
    <source>
        <strain evidence="2 3">LW7</strain>
    </source>
</reference>
<proteinExistence type="predicted"/>
<evidence type="ECO:0008006" key="4">
    <source>
        <dbReference type="Google" id="ProtNLM"/>
    </source>
</evidence>
<keyword evidence="1" id="KW-0732">Signal</keyword>
<evidence type="ECO:0000313" key="3">
    <source>
        <dbReference type="Proteomes" id="UP000005551"/>
    </source>
</evidence>